<name>A0A8H4W595_9HELO</name>
<dbReference type="Proteomes" id="UP000566819">
    <property type="component" value="Unassembled WGS sequence"/>
</dbReference>
<protein>
    <recommendedName>
        <fullName evidence="4">RRM domain-containing protein</fullName>
    </recommendedName>
</protein>
<dbReference type="InterPro" id="IPR035979">
    <property type="entry name" value="RBD_domain_sf"/>
</dbReference>
<feature type="region of interest" description="Disordered" evidence="1">
    <location>
        <begin position="16"/>
        <end position="63"/>
    </location>
</feature>
<evidence type="ECO:0008006" key="4">
    <source>
        <dbReference type="Google" id="ProtNLM"/>
    </source>
</evidence>
<feature type="region of interest" description="Disordered" evidence="1">
    <location>
        <begin position="362"/>
        <end position="392"/>
    </location>
</feature>
<dbReference type="AlphaFoldDB" id="A0A8H4W595"/>
<keyword evidence="3" id="KW-1185">Reference proteome</keyword>
<reference evidence="2 3" key="1">
    <citation type="submission" date="2020-03" db="EMBL/GenBank/DDBJ databases">
        <title>Draft Genome Sequence of Cudoniella acicularis.</title>
        <authorList>
            <person name="Buettner E."/>
            <person name="Kellner H."/>
        </authorList>
    </citation>
    <scope>NUCLEOTIDE SEQUENCE [LARGE SCALE GENOMIC DNA]</scope>
    <source>
        <strain evidence="2 3">DSM 108380</strain>
    </source>
</reference>
<feature type="region of interest" description="Disordered" evidence="1">
    <location>
        <begin position="616"/>
        <end position="636"/>
    </location>
</feature>
<feature type="region of interest" description="Disordered" evidence="1">
    <location>
        <begin position="122"/>
        <end position="145"/>
    </location>
</feature>
<accession>A0A8H4W595</accession>
<evidence type="ECO:0000256" key="1">
    <source>
        <dbReference type="SAM" id="MobiDB-lite"/>
    </source>
</evidence>
<dbReference type="SUPFAM" id="SSF54928">
    <property type="entry name" value="RNA-binding domain, RBD"/>
    <property type="match status" value="1"/>
</dbReference>
<dbReference type="EMBL" id="JAAMPI010000443">
    <property type="protein sequence ID" value="KAF4631439.1"/>
    <property type="molecule type" value="Genomic_DNA"/>
</dbReference>
<organism evidence="2 3">
    <name type="scientific">Cudoniella acicularis</name>
    <dbReference type="NCBI Taxonomy" id="354080"/>
    <lineage>
        <taxon>Eukaryota</taxon>
        <taxon>Fungi</taxon>
        <taxon>Dikarya</taxon>
        <taxon>Ascomycota</taxon>
        <taxon>Pezizomycotina</taxon>
        <taxon>Leotiomycetes</taxon>
        <taxon>Helotiales</taxon>
        <taxon>Tricladiaceae</taxon>
        <taxon>Cudoniella</taxon>
    </lineage>
</organism>
<comment type="caution">
    <text evidence="2">The sequence shown here is derived from an EMBL/GenBank/DDBJ whole genome shotgun (WGS) entry which is preliminary data.</text>
</comment>
<feature type="region of interest" description="Disordered" evidence="1">
    <location>
        <begin position="307"/>
        <end position="332"/>
    </location>
</feature>
<sequence length="636" mass="70006">MKTGPALKCTATVNQNENRNLTCAEFPSRASEENNYPGGHEPDPAAKSPHPKTEGIDFGLPPGPPFQFTANPMFDSWDGNVIITAVGKPRREKSKSKSDPMLANFDAEATWAKREPAFEYFTSDNAQNPPGPSNSNPFPTPNPSMNTEQCLVLPFQVIKTVHSLSQMPHLIAKSFAVVLVLDMFANPNTGSPTQAPSRTPVLYRTTASPGAYWNGAPIYGALNNMNEMERRQANTTYGRSSYNDTIPDNPTGGDVFRWGQDRNLTNTGFGSAYSNNPNMALFPISMRPRTEHQTGTGDQMQYSQFSNSEEPISHSYHTTGPPQSPHYSSHNSSILLSTTQSSQGTFELPEEEPISPITIASSEASADIPMNSARRVQPSSTNSIRNATSSIQNEDYVSNNSTEDSMGYQMNGELGYRPNEMLLRRQSGGEQMIGQVQSRRYLPTEMLRNLQIGDNRERVPGQTNYGGDTNSEYYRAHTQGLDDSLNCSLWICGIPTTVTISQLFDLINTGAVSSLNLKGPDANHNLRAADLVFREPESAAAFIQQIAAGLSIGGLTLYARYNRNGIQRHTGPQSRVIFVEGPVEMMTFDRWKVYFDGFCGYQLDRYIESAVCNGKRPSNPASPESLVKLKPVSKPF</sequence>
<evidence type="ECO:0000313" key="2">
    <source>
        <dbReference type="EMBL" id="KAF4631439.1"/>
    </source>
</evidence>
<proteinExistence type="predicted"/>
<feature type="compositionally biased region" description="Polar residues" evidence="1">
    <location>
        <begin position="307"/>
        <end position="331"/>
    </location>
</feature>
<feature type="compositionally biased region" description="Polar residues" evidence="1">
    <location>
        <begin position="377"/>
        <end position="392"/>
    </location>
</feature>
<dbReference type="OrthoDB" id="3508416at2759"/>
<evidence type="ECO:0000313" key="3">
    <source>
        <dbReference type="Proteomes" id="UP000566819"/>
    </source>
</evidence>
<gene>
    <name evidence="2" type="ORF">G7Y89_g6689</name>
</gene>
<dbReference type="GO" id="GO:0003676">
    <property type="term" value="F:nucleic acid binding"/>
    <property type="evidence" value="ECO:0007669"/>
    <property type="project" value="InterPro"/>
</dbReference>